<evidence type="ECO:0000256" key="1">
    <source>
        <dbReference type="ARBA" id="ARBA00006068"/>
    </source>
</evidence>
<comment type="similarity">
    <text evidence="1">Belongs to the LytR/CpsA/Psr (LCP) family.</text>
</comment>
<accession>A0A7W8M6G9</accession>
<evidence type="ECO:0000256" key="2">
    <source>
        <dbReference type="SAM" id="Phobius"/>
    </source>
</evidence>
<dbReference type="Pfam" id="PF03816">
    <property type="entry name" value="LytR_cpsA_psr"/>
    <property type="match status" value="1"/>
</dbReference>
<feature type="domain" description="Cell envelope-related transcriptional attenuator" evidence="3">
    <location>
        <begin position="110"/>
        <end position="257"/>
    </location>
</feature>
<keyword evidence="2" id="KW-1133">Transmembrane helix</keyword>
<evidence type="ECO:0000259" key="3">
    <source>
        <dbReference type="Pfam" id="PF03816"/>
    </source>
</evidence>
<dbReference type="Gene3D" id="3.40.630.190">
    <property type="entry name" value="LCP protein"/>
    <property type="match status" value="1"/>
</dbReference>
<evidence type="ECO:0000313" key="4">
    <source>
        <dbReference type="EMBL" id="MBB5265974.1"/>
    </source>
</evidence>
<gene>
    <name evidence="4" type="ORF">HNP82_003126</name>
</gene>
<sequence length="345" mass="38854">MKKGENDKKKGLPVWALVILCVAAALLVTIAAGYGYIQSKLGKINRTQDQTALSPEEEYFETGETLEESLDTISQEDVEWDSDAYTFSREDVTNILLIGQDSSDEEERTRSDSMIIVSVNKKKGKVALTSLMRDMYVQIPGYSDNRLNAAYAFGGMELLDETIEKNFAIDIDGNIEVNFDGFEAVIDAVGGVDIELNSAEVSHLNKKHSTWHLKVGMNHLDGEKALEYARIRKVGDGDFERTDRQRRVLTAVFDEMKNISITRLIALADELFPLLTTDMDNGEIIRLGINVLSMDLDTLETYRIPCDDAYDEVRVFARDGTAMDVLIPDLDLNRSYFYQNIYINP</sequence>
<proteinExistence type="inferred from homology"/>
<protein>
    <submittedName>
        <fullName evidence="4">LCP family protein required for cell wall assembly</fullName>
    </submittedName>
</protein>
<dbReference type="InterPro" id="IPR050922">
    <property type="entry name" value="LytR/CpsA/Psr_CW_biosynth"/>
</dbReference>
<dbReference type="PANTHER" id="PTHR33392:SF6">
    <property type="entry name" value="POLYISOPRENYL-TEICHOIC ACID--PEPTIDOGLYCAN TEICHOIC ACID TRANSFERASE TAGU"/>
    <property type="match status" value="1"/>
</dbReference>
<organism evidence="4 5">
    <name type="scientific">Catenibacillus scindens</name>
    <dbReference type="NCBI Taxonomy" id="673271"/>
    <lineage>
        <taxon>Bacteria</taxon>
        <taxon>Bacillati</taxon>
        <taxon>Bacillota</taxon>
        <taxon>Clostridia</taxon>
        <taxon>Lachnospirales</taxon>
        <taxon>Lachnospiraceae</taxon>
        <taxon>Catenibacillus</taxon>
    </lineage>
</organism>
<keyword evidence="2" id="KW-0472">Membrane</keyword>
<dbReference type="Proteomes" id="UP000543642">
    <property type="component" value="Unassembled WGS sequence"/>
</dbReference>
<dbReference type="RefSeq" id="WP_183776191.1">
    <property type="nucleotide sequence ID" value="NZ_JACHFW010000017.1"/>
</dbReference>
<feature type="transmembrane region" description="Helical" evidence="2">
    <location>
        <begin position="12"/>
        <end position="37"/>
    </location>
</feature>
<dbReference type="PANTHER" id="PTHR33392">
    <property type="entry name" value="POLYISOPRENYL-TEICHOIC ACID--PEPTIDOGLYCAN TEICHOIC ACID TRANSFERASE TAGU"/>
    <property type="match status" value="1"/>
</dbReference>
<keyword evidence="2" id="KW-0812">Transmembrane</keyword>
<keyword evidence="5" id="KW-1185">Reference proteome</keyword>
<dbReference type="NCBIfam" id="TIGR00350">
    <property type="entry name" value="lytR_cpsA_psr"/>
    <property type="match status" value="1"/>
</dbReference>
<dbReference type="EMBL" id="JACHFW010000017">
    <property type="protein sequence ID" value="MBB5265974.1"/>
    <property type="molecule type" value="Genomic_DNA"/>
</dbReference>
<dbReference type="AlphaFoldDB" id="A0A7W8M6G9"/>
<reference evidence="4 5" key="1">
    <citation type="submission" date="2020-08" db="EMBL/GenBank/DDBJ databases">
        <title>Genomic Encyclopedia of Type Strains, Phase IV (KMG-IV): sequencing the most valuable type-strain genomes for metagenomic binning, comparative biology and taxonomic classification.</title>
        <authorList>
            <person name="Goeker M."/>
        </authorList>
    </citation>
    <scope>NUCLEOTIDE SEQUENCE [LARGE SCALE GENOMIC DNA]</scope>
    <source>
        <strain evidence="4 5">DSM 106146</strain>
    </source>
</reference>
<evidence type="ECO:0000313" key="5">
    <source>
        <dbReference type="Proteomes" id="UP000543642"/>
    </source>
</evidence>
<name>A0A7W8M6G9_9FIRM</name>
<dbReference type="InterPro" id="IPR004474">
    <property type="entry name" value="LytR_CpsA_psr"/>
</dbReference>
<comment type="caution">
    <text evidence="4">The sequence shown here is derived from an EMBL/GenBank/DDBJ whole genome shotgun (WGS) entry which is preliminary data.</text>
</comment>